<dbReference type="Gene3D" id="3.40.718.10">
    <property type="entry name" value="Isopropylmalate Dehydrogenase"/>
    <property type="match status" value="1"/>
</dbReference>
<evidence type="ECO:0000256" key="2">
    <source>
        <dbReference type="ARBA" id="ARBA00023315"/>
    </source>
</evidence>
<keyword evidence="6" id="KW-1185">Reference proteome</keyword>
<dbReference type="Gene3D" id="3.10.129.10">
    <property type="entry name" value="Hotdog Thioesterase"/>
    <property type="match status" value="1"/>
</dbReference>
<dbReference type="Proteomes" id="UP001465153">
    <property type="component" value="Unassembled WGS sequence"/>
</dbReference>
<dbReference type="InterPro" id="IPR050500">
    <property type="entry name" value="Phos_Acetyltrans/Butyryltrans"/>
</dbReference>
<evidence type="ECO:0000256" key="1">
    <source>
        <dbReference type="ARBA" id="ARBA00022679"/>
    </source>
</evidence>
<accession>A0ABQ0A5P9</accession>
<dbReference type="PANTHER" id="PTHR43356">
    <property type="entry name" value="PHOSPHATE ACETYLTRANSFERASE"/>
    <property type="match status" value="1"/>
</dbReference>
<protein>
    <submittedName>
        <fullName evidence="5">Bifunctional enoyl-CoA hydratase/phosphate acetyltransferase</fullName>
    </submittedName>
</protein>
<dbReference type="SUPFAM" id="SSF53659">
    <property type="entry name" value="Isocitrate/Isopropylmalate dehydrogenase-like"/>
    <property type="match status" value="1"/>
</dbReference>
<keyword evidence="1" id="KW-0808">Transferase</keyword>
<dbReference type="RefSeq" id="WP_353301748.1">
    <property type="nucleotide sequence ID" value="NZ_BAABWN010000002.1"/>
</dbReference>
<dbReference type="InterPro" id="IPR029069">
    <property type="entry name" value="HotDog_dom_sf"/>
</dbReference>
<feature type="domain" description="Phosphate acetyl/butaryl transferase" evidence="3">
    <location>
        <begin position="240"/>
        <end position="443"/>
    </location>
</feature>
<evidence type="ECO:0000313" key="5">
    <source>
        <dbReference type="EMBL" id="GAA6166975.1"/>
    </source>
</evidence>
<evidence type="ECO:0000259" key="3">
    <source>
        <dbReference type="Pfam" id="PF01515"/>
    </source>
</evidence>
<dbReference type="EMBL" id="BAABWN010000002">
    <property type="protein sequence ID" value="GAA6166975.1"/>
    <property type="molecule type" value="Genomic_DNA"/>
</dbReference>
<evidence type="ECO:0000313" key="6">
    <source>
        <dbReference type="Proteomes" id="UP001465153"/>
    </source>
</evidence>
<feature type="domain" description="MaoC-like" evidence="4">
    <location>
        <begin position="25"/>
        <end position="112"/>
    </location>
</feature>
<dbReference type="PANTHER" id="PTHR43356:SF2">
    <property type="entry name" value="PHOSPHATE ACETYLTRANSFERASE"/>
    <property type="match status" value="1"/>
</dbReference>
<dbReference type="Pfam" id="PF01575">
    <property type="entry name" value="MaoC_dehydratas"/>
    <property type="match status" value="1"/>
</dbReference>
<dbReference type="CDD" id="cd03449">
    <property type="entry name" value="R_hydratase"/>
    <property type="match status" value="1"/>
</dbReference>
<sequence length="464" mass="49567">MTEFIENKLFDEIEVGDSASVKHFLTIKDIQLFAIMSGDVNPAHLDEEYAKSDMFHEIIGHGMWSGSLISTVLGTQLPGPGTIYLDQSLKFVRPVKVGDRITATVTVKSKANDGKNELLLDCVCCNQEGKQVVCGEARVIAPTKKVKRQKVSLPEIEFKNEEGQFYHELMAQCRDLTPVTTAVVHPVDAASLGGALEAAAEGIISPILIGPEHKIHAVAQEQGFDLGNYSIINTQHSHEAASVSVELANKGEVEALMKGKLHTDELMSAVVNKVSGLQTGRRMSHVFALDVPTYPKPLFLTDAAINIRPNLSTKRDIVQNAIDLFQALNRGTPKVAIVSAVETVNEAIPSTLDATALCKMAERGQINGGLLDGPLGLDNAISIEAAQAKGIVSQVAGQADIIVAPDLESGNMLYKQFGYLFGIEGAGIVLGAKVPIILTSRAAGRGATRIASCALGLLCARSNR</sequence>
<evidence type="ECO:0000259" key="4">
    <source>
        <dbReference type="Pfam" id="PF01575"/>
    </source>
</evidence>
<dbReference type="NCBIfam" id="NF006045">
    <property type="entry name" value="PRK08190.1"/>
    <property type="match status" value="1"/>
</dbReference>
<dbReference type="NCBIfam" id="NF008852">
    <property type="entry name" value="PRK11890.1"/>
    <property type="match status" value="1"/>
</dbReference>
<keyword evidence="2" id="KW-0012">Acyltransferase</keyword>
<name>A0ABQ0A5P9_9GAMM</name>
<organism evidence="5 6">
    <name type="scientific">Sessilibacter corallicola</name>
    <dbReference type="NCBI Taxonomy" id="2904075"/>
    <lineage>
        <taxon>Bacteria</taxon>
        <taxon>Pseudomonadati</taxon>
        <taxon>Pseudomonadota</taxon>
        <taxon>Gammaproteobacteria</taxon>
        <taxon>Cellvibrionales</taxon>
        <taxon>Cellvibrionaceae</taxon>
        <taxon>Sessilibacter</taxon>
    </lineage>
</organism>
<gene>
    <name evidence="5" type="ORF">NBRC116591_07850</name>
</gene>
<dbReference type="InterPro" id="IPR002539">
    <property type="entry name" value="MaoC-like_dom"/>
</dbReference>
<reference evidence="5 6" key="1">
    <citation type="submission" date="2024-04" db="EMBL/GenBank/DDBJ databases">
        <title>Draft genome sequence of Sessilibacter corallicola NBRC 116591.</title>
        <authorList>
            <person name="Miyakawa T."/>
            <person name="Kusuya Y."/>
            <person name="Miura T."/>
        </authorList>
    </citation>
    <scope>NUCLEOTIDE SEQUENCE [LARGE SCALE GENOMIC DNA]</scope>
    <source>
        <strain evidence="5 6">KU-00831-HH</strain>
    </source>
</reference>
<comment type="caution">
    <text evidence="5">The sequence shown here is derived from an EMBL/GenBank/DDBJ whole genome shotgun (WGS) entry which is preliminary data.</text>
</comment>
<dbReference type="Pfam" id="PF01515">
    <property type="entry name" value="PTA_PTB"/>
    <property type="match status" value="1"/>
</dbReference>
<dbReference type="InterPro" id="IPR002505">
    <property type="entry name" value="PTA_PTB"/>
</dbReference>
<proteinExistence type="predicted"/>
<dbReference type="SUPFAM" id="SSF54637">
    <property type="entry name" value="Thioesterase/thiol ester dehydrase-isomerase"/>
    <property type="match status" value="1"/>
</dbReference>